<dbReference type="CDD" id="cd06445">
    <property type="entry name" value="ATase"/>
    <property type="match status" value="1"/>
</dbReference>
<dbReference type="RefSeq" id="WP_377507098.1">
    <property type="nucleotide sequence ID" value="NZ_JBHULU010000015.1"/>
</dbReference>
<dbReference type="Pfam" id="PF01035">
    <property type="entry name" value="DNA_binding_1"/>
    <property type="match status" value="1"/>
</dbReference>
<gene>
    <name evidence="3" type="ORF">ACFSRY_11320</name>
</gene>
<comment type="caution">
    <text evidence="3">The sequence shown here is derived from an EMBL/GenBank/DDBJ whole genome shotgun (WGS) entry which is preliminary data.</text>
</comment>
<proteinExistence type="predicted"/>
<keyword evidence="4" id="KW-1185">Reference proteome</keyword>
<evidence type="ECO:0000313" key="4">
    <source>
        <dbReference type="Proteomes" id="UP001597544"/>
    </source>
</evidence>
<evidence type="ECO:0000313" key="3">
    <source>
        <dbReference type="EMBL" id="MFD2514459.1"/>
    </source>
</evidence>
<dbReference type="InterPro" id="IPR052520">
    <property type="entry name" value="ATL_DNA_repair"/>
</dbReference>
<sequence length="113" mass="12761">MSENSKKRNFFQDVYEVVKLIPPGRVTSYGAIASYLGSKGSARMVGWALIASHPMTHIPAHRVVNRIGMLTGSQHFDSPNAMQERLEQDGVRVENNQVVDFQKLFWDPAKELM</sequence>
<name>A0ABW5INU7_9BACT</name>
<dbReference type="PANTHER" id="PTHR42942">
    <property type="entry name" value="6-O-METHYLGUANINE DNA METHYLTRANSFERASE"/>
    <property type="match status" value="1"/>
</dbReference>
<protein>
    <submittedName>
        <fullName evidence="3">MGMT family protein</fullName>
    </submittedName>
</protein>
<dbReference type="InterPro" id="IPR014048">
    <property type="entry name" value="MethylDNA_cys_MeTrfase_DNA-bd"/>
</dbReference>
<dbReference type="InterPro" id="IPR036388">
    <property type="entry name" value="WH-like_DNA-bd_sf"/>
</dbReference>
<evidence type="ECO:0000256" key="1">
    <source>
        <dbReference type="ARBA" id="ARBA00022763"/>
    </source>
</evidence>
<dbReference type="PANTHER" id="PTHR42942:SF1">
    <property type="entry name" value="ALKYLTRANSFERASE-LIKE PROTEIN 1"/>
    <property type="match status" value="1"/>
</dbReference>
<organism evidence="3 4">
    <name type="scientific">Pontibacter locisalis</name>
    <dbReference type="NCBI Taxonomy" id="1719035"/>
    <lineage>
        <taxon>Bacteria</taxon>
        <taxon>Pseudomonadati</taxon>
        <taxon>Bacteroidota</taxon>
        <taxon>Cytophagia</taxon>
        <taxon>Cytophagales</taxon>
        <taxon>Hymenobacteraceae</taxon>
        <taxon>Pontibacter</taxon>
    </lineage>
</organism>
<dbReference type="Gene3D" id="1.10.10.10">
    <property type="entry name" value="Winged helix-like DNA-binding domain superfamily/Winged helix DNA-binding domain"/>
    <property type="match status" value="1"/>
</dbReference>
<reference evidence="4" key="1">
    <citation type="journal article" date="2019" name="Int. J. Syst. Evol. Microbiol.">
        <title>The Global Catalogue of Microorganisms (GCM) 10K type strain sequencing project: providing services to taxonomists for standard genome sequencing and annotation.</title>
        <authorList>
            <consortium name="The Broad Institute Genomics Platform"/>
            <consortium name="The Broad Institute Genome Sequencing Center for Infectious Disease"/>
            <person name="Wu L."/>
            <person name="Ma J."/>
        </authorList>
    </citation>
    <scope>NUCLEOTIDE SEQUENCE [LARGE SCALE GENOMIC DNA]</scope>
    <source>
        <strain evidence="4">KCTC 42498</strain>
    </source>
</reference>
<dbReference type="EMBL" id="JBHULU010000015">
    <property type="protein sequence ID" value="MFD2514459.1"/>
    <property type="molecule type" value="Genomic_DNA"/>
</dbReference>
<accession>A0ABW5INU7</accession>
<feature type="domain" description="Methylated-DNA-[protein]-cysteine S-methyltransferase DNA binding" evidence="2">
    <location>
        <begin position="9"/>
        <end position="91"/>
    </location>
</feature>
<dbReference type="InterPro" id="IPR036217">
    <property type="entry name" value="MethylDNA_cys_MeTrfase_DNAb"/>
</dbReference>
<evidence type="ECO:0000259" key="2">
    <source>
        <dbReference type="Pfam" id="PF01035"/>
    </source>
</evidence>
<keyword evidence="1" id="KW-0227">DNA damage</keyword>
<dbReference type="SUPFAM" id="SSF46767">
    <property type="entry name" value="Methylated DNA-protein cysteine methyltransferase, C-terminal domain"/>
    <property type="match status" value="1"/>
</dbReference>
<dbReference type="Proteomes" id="UP001597544">
    <property type="component" value="Unassembled WGS sequence"/>
</dbReference>